<accession>A0ABR1MEU9</accession>
<name>A0ABR1MEU9_9PEZI</name>
<gene>
    <name evidence="1" type="ORF">J3D65DRAFT_655313</name>
</gene>
<sequence>MPSRSGAKRRKVTASAPVRLLDFYRHYEDHDRYPSLSYWCGKCSLPPLFSFQVYVTYDVSAAEKSDLEALAKKLHQTLLVSNLDTSLVRLDLHFLEPNASTENCAAHYNRGKVFPFDDPSLRIIPSYVSPGYHRWNSYFFKILGPDWERDGAKLTSVSFDSESSDAATDGFPFLEEPTSIDAAKETSVYFCGSADAKDCEVVYELAEAAGLTEW</sequence>
<evidence type="ECO:0000313" key="1">
    <source>
        <dbReference type="EMBL" id="KAK7545132.1"/>
    </source>
</evidence>
<dbReference type="GeneID" id="92035398"/>
<dbReference type="Proteomes" id="UP001360953">
    <property type="component" value="Unassembled WGS sequence"/>
</dbReference>
<proteinExistence type="predicted"/>
<keyword evidence="2" id="KW-1185">Reference proteome</keyword>
<comment type="caution">
    <text evidence="1">The sequence shown here is derived from an EMBL/GenBank/DDBJ whole genome shotgun (WGS) entry which is preliminary data.</text>
</comment>
<dbReference type="RefSeq" id="XP_066660367.1">
    <property type="nucleotide sequence ID" value="XM_066802492.1"/>
</dbReference>
<protein>
    <submittedName>
        <fullName evidence="1">Uncharacterized protein</fullName>
    </submittedName>
</protein>
<dbReference type="EMBL" id="JBBPEH010000001">
    <property type="protein sequence ID" value="KAK7545132.1"/>
    <property type="molecule type" value="Genomic_DNA"/>
</dbReference>
<reference evidence="1 2" key="1">
    <citation type="submission" date="2024-04" db="EMBL/GenBank/DDBJ databases">
        <title>Phyllosticta paracitricarpa is synonymous to the EU quarantine fungus P. citricarpa based on phylogenomic analyses.</title>
        <authorList>
            <consortium name="Lawrence Berkeley National Laboratory"/>
            <person name="Van ingen-buijs V.A."/>
            <person name="Van westerhoven A.C."/>
            <person name="Haridas S."/>
            <person name="Skiadas P."/>
            <person name="Martin F."/>
            <person name="Groenewald J.Z."/>
            <person name="Crous P.W."/>
            <person name="Seidl M.F."/>
        </authorList>
    </citation>
    <scope>NUCLEOTIDE SEQUENCE [LARGE SCALE GENOMIC DNA]</scope>
    <source>
        <strain evidence="1 2">CPC 17464</strain>
    </source>
</reference>
<evidence type="ECO:0000313" key="2">
    <source>
        <dbReference type="Proteomes" id="UP001360953"/>
    </source>
</evidence>
<organism evidence="1 2">
    <name type="scientific">Phyllosticta citribraziliensis</name>
    <dbReference type="NCBI Taxonomy" id="989973"/>
    <lineage>
        <taxon>Eukaryota</taxon>
        <taxon>Fungi</taxon>
        <taxon>Dikarya</taxon>
        <taxon>Ascomycota</taxon>
        <taxon>Pezizomycotina</taxon>
        <taxon>Dothideomycetes</taxon>
        <taxon>Dothideomycetes incertae sedis</taxon>
        <taxon>Botryosphaeriales</taxon>
        <taxon>Phyllostictaceae</taxon>
        <taxon>Phyllosticta</taxon>
    </lineage>
</organism>